<dbReference type="RefSeq" id="WP_151892580.1">
    <property type="nucleotide sequence ID" value="NZ_BKCF01000001.1"/>
</dbReference>
<comment type="caution">
    <text evidence="1">The sequence shown here is derived from an EMBL/GenBank/DDBJ whole genome shotgun (WGS) entry which is preliminary data.</text>
</comment>
<evidence type="ECO:0000313" key="1">
    <source>
        <dbReference type="EMBL" id="GEQ84629.1"/>
    </source>
</evidence>
<dbReference type="OrthoDB" id="1118003at2"/>
<evidence type="ECO:0000313" key="2">
    <source>
        <dbReference type="Proteomes" id="UP000326994"/>
    </source>
</evidence>
<gene>
    <name evidence="1" type="ORF">ULMS_01370</name>
</gene>
<proteinExistence type="predicted"/>
<dbReference type="InterPro" id="IPR046588">
    <property type="entry name" value="DUF6646"/>
</dbReference>
<keyword evidence="2" id="KW-1185">Reference proteome</keyword>
<dbReference type="AlphaFoldDB" id="A0A5J4FX30"/>
<dbReference type="EMBL" id="BKCF01000001">
    <property type="protein sequence ID" value="GEQ84629.1"/>
    <property type="molecule type" value="Genomic_DNA"/>
</dbReference>
<dbReference type="Pfam" id="PF20351">
    <property type="entry name" value="DUF6646"/>
    <property type="match status" value="1"/>
</dbReference>
<name>A0A5J4FX30_9FLAO</name>
<reference evidence="1 2" key="1">
    <citation type="submission" date="2019-08" db="EMBL/GenBank/DDBJ databases">
        <title>Ulvibacter marinistellae sp. nov., isolated from a starfish, Patiria pectinifera.</title>
        <authorList>
            <person name="Kawano K."/>
            <person name="Ushijima N."/>
            <person name="Kihara M."/>
            <person name="Itoh H."/>
        </authorList>
    </citation>
    <scope>NUCLEOTIDE SEQUENCE [LARGE SCALE GENOMIC DNA]</scope>
    <source>
        <strain evidence="1 2">KK4</strain>
    </source>
</reference>
<accession>A0A5J4FX30</accession>
<sequence length="189" mass="20887">MKYLFTVITCMISSIIISQIAYSGPGDIKFGVGANIQSEATGITTTVDYGLGENISIGLRGTYLLGVDEYSNLNAFTIDNGDGSGTIVFFEDPKFTDRFDLRARFNAHLSNVLNISEAFDLYPGLDLGLKNFGTHVGARYFFTDGIGVFTELNLPIARYKNDDDYEIQQTLRKELNNQFNITIGASFNI</sequence>
<protein>
    <submittedName>
        <fullName evidence="1">OmpA family outer membrane protein</fullName>
    </submittedName>
</protein>
<dbReference type="Proteomes" id="UP000326994">
    <property type="component" value="Unassembled WGS sequence"/>
</dbReference>
<organism evidence="1 2">
    <name type="scientific">Patiriisocius marinistellae</name>
    <dbReference type="NCBI Taxonomy" id="2494560"/>
    <lineage>
        <taxon>Bacteria</taxon>
        <taxon>Pseudomonadati</taxon>
        <taxon>Bacteroidota</taxon>
        <taxon>Flavobacteriia</taxon>
        <taxon>Flavobacteriales</taxon>
        <taxon>Flavobacteriaceae</taxon>
        <taxon>Patiriisocius</taxon>
    </lineage>
</organism>